<accession>G9NTG4</accession>
<dbReference type="OrthoDB" id="10389053at2759"/>
<gene>
    <name evidence="1" type="ORF">TRIATDRAFT_308020</name>
</gene>
<evidence type="ECO:0000313" key="1">
    <source>
        <dbReference type="EMBL" id="EHK46006.1"/>
    </source>
</evidence>
<dbReference type="Proteomes" id="UP000005426">
    <property type="component" value="Unassembled WGS sequence"/>
</dbReference>
<dbReference type="GeneID" id="25782730"/>
<organism evidence="1 2">
    <name type="scientific">Hypocrea atroviridis (strain ATCC 20476 / IMI 206040)</name>
    <name type="common">Trichoderma atroviride</name>
    <dbReference type="NCBI Taxonomy" id="452589"/>
    <lineage>
        <taxon>Eukaryota</taxon>
        <taxon>Fungi</taxon>
        <taxon>Dikarya</taxon>
        <taxon>Ascomycota</taxon>
        <taxon>Pezizomycotina</taxon>
        <taxon>Sordariomycetes</taxon>
        <taxon>Hypocreomycetidae</taxon>
        <taxon>Hypocreales</taxon>
        <taxon>Hypocreaceae</taxon>
        <taxon>Trichoderma</taxon>
    </lineage>
</organism>
<proteinExistence type="predicted"/>
<comment type="caution">
    <text evidence="1">The sequence shown here is derived from an EMBL/GenBank/DDBJ whole genome shotgun (WGS) entry which is preliminary data.</text>
</comment>
<dbReference type="EMBL" id="ABDG02000023">
    <property type="protein sequence ID" value="EHK46006.1"/>
    <property type="molecule type" value="Genomic_DNA"/>
</dbReference>
<reference evidence="1 2" key="1">
    <citation type="journal article" date="2011" name="Genome Biol.">
        <title>Comparative genome sequence analysis underscores mycoparasitism as the ancestral life style of Trichoderma.</title>
        <authorList>
            <person name="Kubicek C.P."/>
            <person name="Herrera-Estrella A."/>
            <person name="Seidl-Seiboth V."/>
            <person name="Martinez D.A."/>
            <person name="Druzhinina I.S."/>
            <person name="Thon M."/>
            <person name="Zeilinger S."/>
            <person name="Casas-Flores S."/>
            <person name="Horwitz B.A."/>
            <person name="Mukherjee P.K."/>
            <person name="Mukherjee M."/>
            <person name="Kredics L."/>
            <person name="Alcaraz L.D."/>
            <person name="Aerts A."/>
            <person name="Antal Z."/>
            <person name="Atanasova L."/>
            <person name="Cervantes-Badillo M.G."/>
            <person name="Challacombe J."/>
            <person name="Chertkov O."/>
            <person name="McCluskey K."/>
            <person name="Coulpier F."/>
            <person name="Deshpande N."/>
            <person name="von Doehren H."/>
            <person name="Ebbole D.J."/>
            <person name="Esquivel-Naranjo E.U."/>
            <person name="Fekete E."/>
            <person name="Flipphi M."/>
            <person name="Glaser F."/>
            <person name="Gomez-Rodriguez E.Y."/>
            <person name="Gruber S."/>
            <person name="Han C."/>
            <person name="Henrissat B."/>
            <person name="Hermosa R."/>
            <person name="Hernandez-Onate M."/>
            <person name="Karaffa L."/>
            <person name="Kosti I."/>
            <person name="Le Crom S."/>
            <person name="Lindquist E."/>
            <person name="Lucas S."/>
            <person name="Luebeck M."/>
            <person name="Luebeck P.S."/>
            <person name="Margeot A."/>
            <person name="Metz B."/>
            <person name="Misra M."/>
            <person name="Nevalainen H."/>
            <person name="Omann M."/>
            <person name="Packer N."/>
            <person name="Perrone G."/>
            <person name="Uresti-Rivera E.E."/>
            <person name="Salamov A."/>
            <person name="Schmoll M."/>
            <person name="Seiboth B."/>
            <person name="Shapiro H."/>
            <person name="Sukno S."/>
            <person name="Tamayo-Ramos J.A."/>
            <person name="Tisch D."/>
            <person name="Wiest A."/>
            <person name="Wilkinson H.H."/>
            <person name="Zhang M."/>
            <person name="Coutinho P.M."/>
            <person name="Kenerley C.M."/>
            <person name="Monte E."/>
            <person name="Baker S.E."/>
            <person name="Grigoriev I.V."/>
        </authorList>
    </citation>
    <scope>NUCLEOTIDE SEQUENCE [LARGE SCALE GENOMIC DNA]</scope>
    <source>
        <strain evidence="2">ATCC 20476 / IMI 206040</strain>
    </source>
</reference>
<dbReference type="AlphaFoldDB" id="G9NTG4"/>
<name>G9NTG4_HYPAI</name>
<sequence>MWRPVRSMLPHNKKSACIYAMQNTLGFVHTKIFRVDADIHTVIIRTSSPWLMRAMTGGLELYNYGCHLPWLEGHQLLYLQDLRRLVGLMQSMTDHGTNPLKFRFWCVEPEANREAIELAMRVYNGSRSTQN</sequence>
<dbReference type="KEGG" id="tatv:25782730"/>
<evidence type="ECO:0000313" key="2">
    <source>
        <dbReference type="Proteomes" id="UP000005426"/>
    </source>
</evidence>
<dbReference type="RefSeq" id="XP_013944207.1">
    <property type="nucleotide sequence ID" value="XM_014088732.1"/>
</dbReference>
<keyword evidence="2" id="KW-1185">Reference proteome</keyword>
<protein>
    <submittedName>
        <fullName evidence="1">Uncharacterized protein</fullName>
    </submittedName>
</protein>
<dbReference type="HOGENOM" id="CLU_1927910_0_0_1"/>